<reference evidence="1" key="1">
    <citation type="submission" date="2022-11" db="EMBL/GenBank/DDBJ databases">
        <title>Chromosomal genome sequence assembly and mating type (MAT) locus characterization of the leprose asexual lichenized fungus Lepraria neglecta (Nyl.) Erichsen.</title>
        <authorList>
            <person name="Allen J.L."/>
            <person name="Pfeffer B."/>
        </authorList>
    </citation>
    <scope>NUCLEOTIDE SEQUENCE</scope>
    <source>
        <strain evidence="1">Allen 5258</strain>
    </source>
</reference>
<dbReference type="GO" id="GO:0005737">
    <property type="term" value="C:cytoplasm"/>
    <property type="evidence" value="ECO:0007669"/>
    <property type="project" value="TreeGrafter"/>
</dbReference>
<dbReference type="GO" id="GO:0008757">
    <property type="term" value="F:S-adenosylmethionine-dependent methyltransferase activity"/>
    <property type="evidence" value="ECO:0007669"/>
    <property type="project" value="UniProtKB-ARBA"/>
</dbReference>
<organism evidence="1 2">
    <name type="scientific">Lepraria neglecta</name>
    <dbReference type="NCBI Taxonomy" id="209136"/>
    <lineage>
        <taxon>Eukaryota</taxon>
        <taxon>Fungi</taxon>
        <taxon>Dikarya</taxon>
        <taxon>Ascomycota</taxon>
        <taxon>Pezizomycotina</taxon>
        <taxon>Lecanoromycetes</taxon>
        <taxon>OSLEUM clade</taxon>
        <taxon>Lecanoromycetidae</taxon>
        <taxon>Lecanorales</taxon>
        <taxon>Lecanorineae</taxon>
        <taxon>Stereocaulaceae</taxon>
        <taxon>Lepraria</taxon>
    </lineage>
</organism>
<protein>
    <recommendedName>
        <fullName evidence="3">Nicotinamide N-methyltransferase</fullName>
    </recommendedName>
</protein>
<accession>A0AAD9ZBT5</accession>
<keyword evidence="2" id="KW-1185">Reference proteome</keyword>
<dbReference type="AlphaFoldDB" id="A0AAD9ZBT5"/>
<gene>
    <name evidence="1" type="ORF">OEA41_002007</name>
</gene>
<comment type="caution">
    <text evidence="1">The sequence shown here is derived from an EMBL/GenBank/DDBJ whole genome shotgun (WGS) entry which is preliminary data.</text>
</comment>
<dbReference type="Gene3D" id="3.40.50.150">
    <property type="entry name" value="Vaccinia Virus protein VP39"/>
    <property type="match status" value="1"/>
</dbReference>
<evidence type="ECO:0000313" key="2">
    <source>
        <dbReference type="Proteomes" id="UP001276659"/>
    </source>
</evidence>
<evidence type="ECO:0008006" key="3">
    <source>
        <dbReference type="Google" id="ProtNLM"/>
    </source>
</evidence>
<dbReference type="PANTHER" id="PTHR14614:SF104">
    <property type="entry name" value="N-METHYLTRANSFERASE, PUTATIVE (AFU_ORTHOLOGUE AFUA_1G17750)-RELATED"/>
    <property type="match status" value="1"/>
</dbReference>
<dbReference type="Proteomes" id="UP001276659">
    <property type="component" value="Unassembled WGS sequence"/>
</dbReference>
<dbReference type="Pfam" id="PF10294">
    <property type="entry name" value="Methyltransf_16"/>
    <property type="match status" value="1"/>
</dbReference>
<name>A0AAD9ZBT5_9LECA</name>
<proteinExistence type="predicted"/>
<evidence type="ECO:0000313" key="1">
    <source>
        <dbReference type="EMBL" id="KAK3174761.1"/>
    </source>
</evidence>
<dbReference type="InterPro" id="IPR019410">
    <property type="entry name" value="Methyltransf_16"/>
</dbReference>
<dbReference type="PANTHER" id="PTHR14614">
    <property type="entry name" value="HEPATOCELLULAR CARCINOMA-ASSOCIATED ANTIGEN"/>
    <property type="match status" value="1"/>
</dbReference>
<dbReference type="SUPFAM" id="SSF53335">
    <property type="entry name" value="S-adenosyl-L-methionine-dependent methyltransferases"/>
    <property type="match status" value="1"/>
</dbReference>
<dbReference type="EMBL" id="JASNWA010000006">
    <property type="protein sequence ID" value="KAK3174761.1"/>
    <property type="molecule type" value="Genomic_DNA"/>
</dbReference>
<sequence length="302" mass="33157">MSSFSSHEAEGSLTSLVKMSTSTESSVGKVVVQDTTTPAQDEWPKYLKMQQAGSSGASIIYNSGNFGDIELRLLADPGKKSAELMAHYLWDASLLMTQLIAGTKQHNHDPRWSVSGEHALELGAGSGLVGIICALAGAQKTVLTDFPDARILENIQFNVEANVTSRRSFIRPDVSVEAHKWGDIDSDIAKANAHQFTRVIATGCLWLPEQHRNIAKSAAHFLAKTDEAMVWLVSGFFLGRTKLAEFFDVAREEGLRVREVFEQDVVGSVRPWSVKEDHESRERLISQGWLMVAVFGNASSLP</sequence>
<dbReference type="InterPro" id="IPR029063">
    <property type="entry name" value="SAM-dependent_MTases_sf"/>
</dbReference>